<feature type="non-terminal residue" evidence="2">
    <location>
        <position position="1"/>
    </location>
</feature>
<dbReference type="AlphaFoldDB" id="A0A8S2SGJ7"/>
<evidence type="ECO:0000313" key="2">
    <source>
        <dbReference type="EMBL" id="CAF4224686.1"/>
    </source>
</evidence>
<organism evidence="2 4">
    <name type="scientific">Rotaria magnacalcarata</name>
    <dbReference type="NCBI Taxonomy" id="392030"/>
    <lineage>
        <taxon>Eukaryota</taxon>
        <taxon>Metazoa</taxon>
        <taxon>Spiralia</taxon>
        <taxon>Gnathifera</taxon>
        <taxon>Rotifera</taxon>
        <taxon>Eurotatoria</taxon>
        <taxon>Bdelloidea</taxon>
        <taxon>Philodinida</taxon>
        <taxon>Philodinidae</taxon>
        <taxon>Rotaria</taxon>
    </lineage>
</organism>
<dbReference type="EMBL" id="CAJOBJ010045297">
    <property type="protein sequence ID" value="CAF4347023.1"/>
    <property type="molecule type" value="Genomic_DNA"/>
</dbReference>
<protein>
    <submittedName>
        <fullName evidence="2">Uncharacterized protein</fullName>
    </submittedName>
</protein>
<name>A0A8S2SGJ7_9BILA</name>
<dbReference type="EMBL" id="CAJOBH010021573">
    <property type="protein sequence ID" value="CAF4224581.1"/>
    <property type="molecule type" value="Genomic_DNA"/>
</dbReference>
<dbReference type="Proteomes" id="UP000681720">
    <property type="component" value="Unassembled WGS sequence"/>
</dbReference>
<feature type="non-terminal residue" evidence="2">
    <location>
        <position position="81"/>
    </location>
</feature>
<dbReference type="Proteomes" id="UP000681967">
    <property type="component" value="Unassembled WGS sequence"/>
</dbReference>
<proteinExistence type="predicted"/>
<dbReference type="EMBL" id="CAJOBH010021586">
    <property type="protein sequence ID" value="CAF4224686.1"/>
    <property type="molecule type" value="Genomic_DNA"/>
</dbReference>
<evidence type="ECO:0000313" key="3">
    <source>
        <dbReference type="EMBL" id="CAF4347023.1"/>
    </source>
</evidence>
<evidence type="ECO:0000313" key="1">
    <source>
        <dbReference type="EMBL" id="CAF4224581.1"/>
    </source>
</evidence>
<gene>
    <name evidence="1" type="ORF">BYL167_LOCUS24527</name>
    <name evidence="2" type="ORF">BYL167_LOCUS24532</name>
    <name evidence="3" type="ORF">GIL414_LOCUS27804</name>
</gene>
<accession>A0A8S2SGJ7</accession>
<reference evidence="2" key="1">
    <citation type="submission" date="2021-02" db="EMBL/GenBank/DDBJ databases">
        <authorList>
            <person name="Nowell W R."/>
        </authorList>
    </citation>
    <scope>NUCLEOTIDE SEQUENCE</scope>
</reference>
<comment type="caution">
    <text evidence="2">The sequence shown here is derived from an EMBL/GenBank/DDBJ whole genome shotgun (WGS) entry which is preliminary data.</text>
</comment>
<evidence type="ECO:0000313" key="4">
    <source>
        <dbReference type="Proteomes" id="UP000681967"/>
    </source>
</evidence>
<sequence length="81" mass="9727">YRVYVCDLYSDGESNNDAEQKPWINYKQKRSSLIKIFIKLKEYSKGKQLAEEFEDYLALIEICDEIKDTEQLRTYIEQYGD</sequence>